<organism evidence="3 4">
    <name type="scientific">Solimicrobium silvestre</name>
    <dbReference type="NCBI Taxonomy" id="2099400"/>
    <lineage>
        <taxon>Bacteria</taxon>
        <taxon>Pseudomonadati</taxon>
        <taxon>Pseudomonadota</taxon>
        <taxon>Betaproteobacteria</taxon>
        <taxon>Burkholderiales</taxon>
        <taxon>Oxalobacteraceae</taxon>
        <taxon>Solimicrobium</taxon>
    </lineage>
</organism>
<protein>
    <submittedName>
        <fullName evidence="3">Uncharacterized protein</fullName>
    </submittedName>
</protein>
<keyword evidence="4" id="KW-1185">Reference proteome</keyword>
<feature type="region of interest" description="Disordered" evidence="1">
    <location>
        <begin position="35"/>
        <end position="91"/>
    </location>
</feature>
<dbReference type="Proteomes" id="UP000237839">
    <property type="component" value="Unassembled WGS sequence"/>
</dbReference>
<feature type="chain" id="PRO_5015573190" evidence="2">
    <location>
        <begin position="23"/>
        <end position="91"/>
    </location>
</feature>
<accession>A0A2S9GSI2</accession>
<evidence type="ECO:0000256" key="2">
    <source>
        <dbReference type="SAM" id="SignalP"/>
    </source>
</evidence>
<evidence type="ECO:0000256" key="1">
    <source>
        <dbReference type="SAM" id="MobiDB-lite"/>
    </source>
</evidence>
<keyword evidence="2" id="KW-0732">Signal</keyword>
<comment type="caution">
    <text evidence="3">The sequence shown here is derived from an EMBL/GenBank/DDBJ whole genome shotgun (WGS) entry which is preliminary data.</text>
</comment>
<dbReference type="EMBL" id="PUGF01000039">
    <property type="protein sequence ID" value="PRC90671.1"/>
    <property type="molecule type" value="Genomic_DNA"/>
</dbReference>
<reference evidence="3 4" key="1">
    <citation type="submission" date="2018-02" db="EMBL/GenBank/DDBJ databases">
        <title>Solimicrobium silvestre gen. nov., sp. nov., isolated from alpine forest soil.</title>
        <authorList>
            <person name="Margesin R."/>
            <person name="Albuquerque L."/>
            <person name="Zhang D.-C."/>
            <person name="Froufe H.J.C."/>
            <person name="Severino R."/>
            <person name="Roxo I."/>
            <person name="Egas C."/>
            <person name="Da Costa M.S."/>
        </authorList>
    </citation>
    <scope>NUCLEOTIDE SEQUENCE [LARGE SCALE GENOMIC DNA]</scope>
    <source>
        <strain evidence="3 4">S20-91</strain>
    </source>
</reference>
<feature type="signal peptide" evidence="2">
    <location>
        <begin position="1"/>
        <end position="22"/>
    </location>
</feature>
<sequence>MKTTTYIFFIAFSIATFSSAMAAQDQLLLDQIHKKHDQHMTSSQAIDSAKMAQPLDHEPHAVSTPPVNEQRGLRVQPTDMNTPAKAIEPSK</sequence>
<gene>
    <name evidence="3" type="ORF">S2091_4621</name>
</gene>
<dbReference type="AlphaFoldDB" id="A0A2S9GSI2"/>
<evidence type="ECO:0000313" key="3">
    <source>
        <dbReference type="EMBL" id="PRC90671.1"/>
    </source>
</evidence>
<evidence type="ECO:0000313" key="4">
    <source>
        <dbReference type="Proteomes" id="UP000237839"/>
    </source>
</evidence>
<proteinExistence type="predicted"/>
<name>A0A2S9GSI2_9BURK</name>
<dbReference type="RefSeq" id="WP_105534342.1">
    <property type="nucleotide sequence ID" value="NZ_PUGF01000039.1"/>
</dbReference>